<dbReference type="EMBL" id="CP023445">
    <property type="protein sequence ID" value="ATE54911.1"/>
    <property type="molecule type" value="Genomic_DNA"/>
</dbReference>
<evidence type="ECO:0000313" key="2">
    <source>
        <dbReference type="Proteomes" id="UP000218505"/>
    </source>
</evidence>
<reference evidence="1" key="1">
    <citation type="submission" date="2017-09" db="EMBL/GenBank/DDBJ databases">
        <title>Complete Genome Sequence of ansamitocin-producing Bacterium Actinosynnema pretiosum X47.</title>
        <authorList>
            <person name="Cao G."/>
            <person name="Zong G."/>
            <person name="Zhong C."/>
            <person name="Fu J."/>
        </authorList>
    </citation>
    <scope>NUCLEOTIDE SEQUENCE [LARGE SCALE GENOMIC DNA]</scope>
    <source>
        <strain evidence="1">X47</strain>
    </source>
</reference>
<organism evidence="1 2">
    <name type="scientific">Actinosynnema pretiosum</name>
    <dbReference type="NCBI Taxonomy" id="42197"/>
    <lineage>
        <taxon>Bacteria</taxon>
        <taxon>Bacillati</taxon>
        <taxon>Actinomycetota</taxon>
        <taxon>Actinomycetes</taxon>
        <taxon>Pseudonocardiales</taxon>
        <taxon>Pseudonocardiaceae</taxon>
        <taxon>Actinosynnema</taxon>
    </lineage>
</organism>
<evidence type="ECO:0000313" key="1">
    <source>
        <dbReference type="EMBL" id="ATE54911.1"/>
    </source>
</evidence>
<sequence>MDEFSALTVDGLRENMRAKFFGQVDPVLTGQHHCADGASFTLTSGVFGDLRVTVVSPAMVAESAGVFGGLFPVIGVVSVAELVGHYVECVEGAGSGRVVWACGWGRR</sequence>
<protein>
    <submittedName>
        <fullName evidence="1">Uncharacterized protein</fullName>
    </submittedName>
</protein>
<proteinExistence type="predicted"/>
<name>A0A290Z793_9PSEU</name>
<dbReference type="Proteomes" id="UP000218505">
    <property type="component" value="Chromosome"/>
</dbReference>
<keyword evidence="2" id="KW-1185">Reference proteome</keyword>
<dbReference type="AlphaFoldDB" id="A0A290Z793"/>
<dbReference type="RefSeq" id="WP_096494512.1">
    <property type="nucleotide sequence ID" value="NZ_CP023445.1"/>
</dbReference>
<dbReference type="KEGG" id="apre:CNX65_17820"/>
<accession>A0A290Z793</accession>
<gene>
    <name evidence="1" type="ORF">CNX65_17820</name>
</gene>